<keyword evidence="1" id="KW-0677">Repeat</keyword>
<feature type="chain" id="PRO_5013178143" evidence="2">
    <location>
        <begin position="26"/>
        <end position="447"/>
    </location>
</feature>
<protein>
    <submittedName>
        <fullName evidence="4">S-layer homology domain-containing protein</fullName>
    </submittedName>
</protein>
<dbReference type="Pfam" id="PF00395">
    <property type="entry name" value="SLH"/>
    <property type="match status" value="2"/>
</dbReference>
<dbReference type="InterPro" id="IPR051465">
    <property type="entry name" value="Cell_Envelope_Struct_Comp"/>
</dbReference>
<dbReference type="Proteomes" id="UP000184529">
    <property type="component" value="Unassembled WGS sequence"/>
</dbReference>
<gene>
    <name evidence="4" type="ORF">SAMN02745219_02553</name>
</gene>
<feature type="domain" description="SLH" evidence="3">
    <location>
        <begin position="179"/>
        <end position="242"/>
    </location>
</feature>
<proteinExistence type="predicted"/>
<dbReference type="OrthoDB" id="1804207at2"/>
<dbReference type="PANTHER" id="PTHR43308">
    <property type="entry name" value="OUTER MEMBRANE PROTEIN ALPHA-RELATED"/>
    <property type="match status" value="1"/>
</dbReference>
<evidence type="ECO:0000313" key="5">
    <source>
        <dbReference type="Proteomes" id="UP000184529"/>
    </source>
</evidence>
<name>A0A1M6JA80_9FIRM</name>
<dbReference type="AlphaFoldDB" id="A0A1M6JA80"/>
<dbReference type="PANTHER" id="PTHR43308:SF5">
    <property type="entry name" value="S-LAYER PROTEIN _ PEPTIDOGLYCAN ENDO-BETA-N-ACETYLGLUCOSAMINIDASE"/>
    <property type="match status" value="1"/>
</dbReference>
<organism evidence="4 5">
    <name type="scientific">Desulfofundulus thermosubterraneus DSM 16057</name>
    <dbReference type="NCBI Taxonomy" id="1121432"/>
    <lineage>
        <taxon>Bacteria</taxon>
        <taxon>Bacillati</taxon>
        <taxon>Bacillota</taxon>
        <taxon>Clostridia</taxon>
        <taxon>Eubacteriales</taxon>
        <taxon>Peptococcaceae</taxon>
        <taxon>Desulfofundulus</taxon>
    </lineage>
</organism>
<evidence type="ECO:0000256" key="1">
    <source>
        <dbReference type="ARBA" id="ARBA00022737"/>
    </source>
</evidence>
<dbReference type="EMBL" id="FQZM01000034">
    <property type="protein sequence ID" value="SHJ43581.1"/>
    <property type="molecule type" value="Genomic_DNA"/>
</dbReference>
<dbReference type="PROSITE" id="PS51272">
    <property type="entry name" value="SLH"/>
    <property type="match status" value="3"/>
</dbReference>
<evidence type="ECO:0000256" key="2">
    <source>
        <dbReference type="SAM" id="SignalP"/>
    </source>
</evidence>
<dbReference type="STRING" id="1121432.SAMN02745219_02553"/>
<feature type="domain" description="SLH" evidence="3">
    <location>
        <begin position="115"/>
        <end position="178"/>
    </location>
</feature>
<dbReference type="RefSeq" id="WP_072870142.1">
    <property type="nucleotide sequence ID" value="NZ_FQZM01000034.1"/>
</dbReference>
<reference evidence="5" key="1">
    <citation type="submission" date="2016-11" db="EMBL/GenBank/DDBJ databases">
        <authorList>
            <person name="Varghese N."/>
            <person name="Submissions S."/>
        </authorList>
    </citation>
    <scope>NUCLEOTIDE SEQUENCE [LARGE SCALE GENOMIC DNA]</scope>
    <source>
        <strain evidence="5">DSM 16057</strain>
    </source>
</reference>
<keyword evidence="5" id="KW-1185">Reference proteome</keyword>
<keyword evidence="2" id="KW-0732">Signal</keyword>
<accession>A0A1M6JA80</accession>
<evidence type="ECO:0000259" key="3">
    <source>
        <dbReference type="PROSITE" id="PS51272"/>
    </source>
</evidence>
<sequence length="447" mass="48908">MRKKIVYLLSVLMVVLLAGAVPAGAADFFGVADFERYTEPDGDFHWAMNDLKLAVASELFRGYPPEKPEMLYHWRGTGGVITKVLGELKPDARISRGEYAAIVCRALDMENAGYGKSPFSDVSPSQWFGPSVLRLVAAGIIDPADYGGKLNPNEPITRQEIAVWMVRAAERAGVKVEPADVSFKDFDSDSKQAPYVAKAVGLGILKGYPDGTFRPGGTANRAEAAVMLVRLLKHLPLFDGIDGEKAKRMMEQTVAAMTEMCKSWPVDLKAGWERNEAFENALAKYQARVKDLVTEYNLWPRIRPDGFGPIKELTDLDEVGPYNDWGGLAVGYGLVDGMLLRVWPEGSAYMPAVYVAGNFRATDVVDFVGHGPIAEVNVGGNCETLYMDGNLMKGDGQPEPYGYRALLVKQGGKWKIAALYVDGRGPWLRMIGFVNDGGRIEDGGPLK</sequence>
<feature type="signal peptide" evidence="2">
    <location>
        <begin position="1"/>
        <end position="25"/>
    </location>
</feature>
<dbReference type="InterPro" id="IPR001119">
    <property type="entry name" value="SLH_dom"/>
</dbReference>
<feature type="domain" description="SLH" evidence="3">
    <location>
        <begin position="34"/>
        <end position="114"/>
    </location>
</feature>
<evidence type="ECO:0000313" key="4">
    <source>
        <dbReference type="EMBL" id="SHJ43581.1"/>
    </source>
</evidence>